<keyword evidence="11" id="KW-1185">Reference proteome</keyword>
<evidence type="ECO:0000256" key="4">
    <source>
        <dbReference type="ARBA" id="ARBA00022475"/>
    </source>
</evidence>
<feature type="transmembrane region" description="Helical" evidence="8">
    <location>
        <begin position="24"/>
        <end position="46"/>
    </location>
</feature>
<dbReference type="EMBL" id="NEVT01000003">
    <property type="protein sequence ID" value="OZI80033.1"/>
    <property type="molecule type" value="Genomic_DNA"/>
</dbReference>
<comment type="similarity">
    <text evidence="2 8">Belongs to the major facilitator superfamily. Bcr/CmlA family.</text>
</comment>
<dbReference type="GO" id="GO:1990961">
    <property type="term" value="P:xenobiotic detoxification by transmembrane export across the plasma membrane"/>
    <property type="evidence" value="ECO:0007669"/>
    <property type="project" value="InterPro"/>
</dbReference>
<feature type="transmembrane region" description="Helical" evidence="8">
    <location>
        <begin position="262"/>
        <end position="284"/>
    </location>
</feature>
<keyword evidence="4" id="KW-1003">Cell membrane</keyword>
<dbReference type="Proteomes" id="UP000215633">
    <property type="component" value="Unassembled WGS sequence"/>
</dbReference>
<comment type="caution">
    <text evidence="10">The sequence shown here is derived from an EMBL/GenBank/DDBJ whole genome shotgun (WGS) entry which is preliminary data.</text>
</comment>
<dbReference type="AlphaFoldDB" id="A0A261W384"/>
<keyword evidence="8" id="KW-0997">Cell inner membrane</keyword>
<proteinExistence type="inferred from homology"/>
<feature type="transmembrane region" description="Helical" evidence="8">
    <location>
        <begin position="147"/>
        <end position="171"/>
    </location>
</feature>
<name>A0A261W384_9BORD</name>
<dbReference type="PROSITE" id="PS50850">
    <property type="entry name" value="MFS"/>
    <property type="match status" value="1"/>
</dbReference>
<evidence type="ECO:0000259" key="9">
    <source>
        <dbReference type="PROSITE" id="PS50850"/>
    </source>
</evidence>
<dbReference type="NCBIfam" id="TIGR00710">
    <property type="entry name" value="efflux_Bcr_CflA"/>
    <property type="match status" value="1"/>
</dbReference>
<dbReference type="PANTHER" id="PTHR23502">
    <property type="entry name" value="MAJOR FACILITATOR SUPERFAMILY"/>
    <property type="match status" value="1"/>
</dbReference>
<evidence type="ECO:0000256" key="1">
    <source>
        <dbReference type="ARBA" id="ARBA00004651"/>
    </source>
</evidence>
<dbReference type="GO" id="GO:0042910">
    <property type="term" value="F:xenobiotic transmembrane transporter activity"/>
    <property type="evidence" value="ECO:0007669"/>
    <property type="project" value="InterPro"/>
</dbReference>
<feature type="transmembrane region" description="Helical" evidence="8">
    <location>
        <begin position="355"/>
        <end position="374"/>
    </location>
</feature>
<dbReference type="Pfam" id="PF07690">
    <property type="entry name" value="MFS_1"/>
    <property type="match status" value="1"/>
</dbReference>
<evidence type="ECO:0000256" key="6">
    <source>
        <dbReference type="ARBA" id="ARBA00022989"/>
    </source>
</evidence>
<protein>
    <recommendedName>
        <fullName evidence="8">Bcr/CflA family efflux transporter</fullName>
    </recommendedName>
</protein>
<evidence type="ECO:0000313" key="10">
    <source>
        <dbReference type="EMBL" id="OZI80033.1"/>
    </source>
</evidence>
<keyword evidence="5 8" id="KW-0812">Transmembrane</keyword>
<evidence type="ECO:0000256" key="8">
    <source>
        <dbReference type="RuleBase" id="RU365088"/>
    </source>
</evidence>
<feature type="transmembrane region" description="Helical" evidence="8">
    <location>
        <begin position="291"/>
        <end position="311"/>
    </location>
</feature>
<keyword evidence="6 8" id="KW-1133">Transmembrane helix</keyword>
<dbReference type="InterPro" id="IPR020846">
    <property type="entry name" value="MFS_dom"/>
</dbReference>
<gene>
    <name evidence="10" type="ORF">CAL24_09025</name>
</gene>
<feature type="domain" description="Major facilitator superfamily (MFS) profile" evidence="9">
    <location>
        <begin position="23"/>
        <end position="405"/>
    </location>
</feature>
<dbReference type="InterPro" id="IPR036259">
    <property type="entry name" value="MFS_trans_sf"/>
</dbReference>
<dbReference type="SUPFAM" id="SSF103473">
    <property type="entry name" value="MFS general substrate transporter"/>
    <property type="match status" value="1"/>
</dbReference>
<feature type="transmembrane region" description="Helical" evidence="8">
    <location>
        <begin position="224"/>
        <end position="250"/>
    </location>
</feature>
<evidence type="ECO:0000256" key="3">
    <source>
        <dbReference type="ARBA" id="ARBA00022448"/>
    </source>
</evidence>
<accession>A0A261W384</accession>
<evidence type="ECO:0000313" key="11">
    <source>
        <dbReference type="Proteomes" id="UP000215633"/>
    </source>
</evidence>
<dbReference type="PANTHER" id="PTHR23502:SF132">
    <property type="entry name" value="POLYAMINE TRANSPORTER 2-RELATED"/>
    <property type="match status" value="1"/>
</dbReference>
<dbReference type="RefSeq" id="WP_051439312.1">
    <property type="nucleotide sequence ID" value="NZ_NEVT01000003.1"/>
</dbReference>
<keyword evidence="7 8" id="KW-0472">Membrane</keyword>
<evidence type="ECO:0000256" key="7">
    <source>
        <dbReference type="ARBA" id="ARBA00023136"/>
    </source>
</evidence>
<feature type="transmembrane region" description="Helical" evidence="8">
    <location>
        <begin position="177"/>
        <end position="197"/>
    </location>
</feature>
<organism evidence="10 11">
    <name type="scientific">Bordetella genomosp. 2</name>
    <dbReference type="NCBI Taxonomy" id="1983456"/>
    <lineage>
        <taxon>Bacteria</taxon>
        <taxon>Pseudomonadati</taxon>
        <taxon>Pseudomonadota</taxon>
        <taxon>Betaproteobacteria</taxon>
        <taxon>Burkholderiales</taxon>
        <taxon>Alcaligenaceae</taxon>
        <taxon>Bordetella</taxon>
    </lineage>
</organism>
<dbReference type="InterPro" id="IPR004812">
    <property type="entry name" value="Efflux_drug-R_Bcr/CmlA"/>
</dbReference>
<reference evidence="11" key="1">
    <citation type="submission" date="2017-05" db="EMBL/GenBank/DDBJ databases">
        <title>Complete and WGS of Bordetella genogroups.</title>
        <authorList>
            <person name="Spilker T."/>
            <person name="Lipuma J."/>
        </authorList>
    </citation>
    <scope>NUCLEOTIDE SEQUENCE [LARGE SCALE GENOMIC DNA]</scope>
    <source>
        <strain evidence="11">AU8256</strain>
    </source>
</reference>
<feature type="transmembrane region" description="Helical" evidence="8">
    <location>
        <begin position="317"/>
        <end position="343"/>
    </location>
</feature>
<feature type="transmembrane region" description="Helical" evidence="8">
    <location>
        <begin position="89"/>
        <end position="108"/>
    </location>
</feature>
<dbReference type="CDD" id="cd17320">
    <property type="entry name" value="MFS_MdfA_MDR_like"/>
    <property type="match status" value="1"/>
</dbReference>
<dbReference type="InterPro" id="IPR011701">
    <property type="entry name" value="MFS"/>
</dbReference>
<dbReference type="Gene3D" id="1.20.1720.10">
    <property type="entry name" value="Multidrug resistance protein D"/>
    <property type="match status" value="1"/>
</dbReference>
<dbReference type="GO" id="GO:0005886">
    <property type="term" value="C:plasma membrane"/>
    <property type="evidence" value="ECO:0007669"/>
    <property type="project" value="UniProtKB-SubCell"/>
</dbReference>
<feature type="transmembrane region" description="Helical" evidence="8">
    <location>
        <begin position="58"/>
        <end position="77"/>
    </location>
</feature>
<comment type="subcellular location">
    <subcellularLocation>
        <location evidence="8">Cell inner membrane</location>
        <topology evidence="8">Multi-pass membrane protein</topology>
    </subcellularLocation>
    <subcellularLocation>
        <location evidence="1">Cell membrane</location>
        <topology evidence="1">Multi-pass membrane protein</topology>
    </subcellularLocation>
</comment>
<evidence type="ECO:0000256" key="5">
    <source>
        <dbReference type="ARBA" id="ARBA00022692"/>
    </source>
</evidence>
<keyword evidence="3 8" id="KW-0813">Transport</keyword>
<sequence length="406" mass="41493">MSASAQTLQGSFSGTGSPPPHVPLWLLALFTFSGTLAMHIFVPALAMAGRDLHAGNGAMQMTVSLYIIGLAVGQLIYGPLSDRYGRRRVLMVGLAIYTVAGLAAALAPQVHALIAARLFQALGGCAGLVLGRAMVRDTAAPSEAAKRLALMNLMVTIAPGLAPIVGGALAASLGWRAVLFALCVLGVVNFVFAWRLLPETGLTAARISVATLARHYRQLLASRVFLGYAVGGGCATTSMFAFVASAPFIFVDQLHRPADEVGLYLAVLVSGVWLGSVITTRLIGKLPLDRLLIGGNTLSALSAFLLLGWVLTGHVAVAPLVVLMFFYTLGAGVAGPTALSLAVGVNPQVIGSASGLYGALQMAVGALCTALAGLGPSPALSTALVLAGAGLVGQLSFRTALRGGRA</sequence>
<feature type="transmembrane region" description="Helical" evidence="8">
    <location>
        <begin position="114"/>
        <end position="135"/>
    </location>
</feature>
<feature type="transmembrane region" description="Helical" evidence="8">
    <location>
        <begin position="380"/>
        <end position="401"/>
    </location>
</feature>
<evidence type="ECO:0000256" key="2">
    <source>
        <dbReference type="ARBA" id="ARBA00006236"/>
    </source>
</evidence>